<proteinExistence type="predicted"/>
<dbReference type="EMBL" id="GBXM01063199">
    <property type="protein sequence ID" value="JAH45378.1"/>
    <property type="molecule type" value="Transcribed_RNA"/>
</dbReference>
<organism evidence="1">
    <name type="scientific">Anguilla anguilla</name>
    <name type="common">European freshwater eel</name>
    <name type="synonym">Muraena anguilla</name>
    <dbReference type="NCBI Taxonomy" id="7936"/>
    <lineage>
        <taxon>Eukaryota</taxon>
        <taxon>Metazoa</taxon>
        <taxon>Chordata</taxon>
        <taxon>Craniata</taxon>
        <taxon>Vertebrata</taxon>
        <taxon>Euteleostomi</taxon>
        <taxon>Actinopterygii</taxon>
        <taxon>Neopterygii</taxon>
        <taxon>Teleostei</taxon>
        <taxon>Anguilliformes</taxon>
        <taxon>Anguillidae</taxon>
        <taxon>Anguilla</taxon>
    </lineage>
</organism>
<dbReference type="AlphaFoldDB" id="A0A0E9SXY5"/>
<sequence>MRPALRWYFNNDIMTVMTSR</sequence>
<protein>
    <submittedName>
        <fullName evidence="1">Uncharacterized protein</fullName>
    </submittedName>
</protein>
<reference evidence="1" key="1">
    <citation type="submission" date="2014-11" db="EMBL/GenBank/DDBJ databases">
        <authorList>
            <person name="Amaro Gonzalez C."/>
        </authorList>
    </citation>
    <scope>NUCLEOTIDE SEQUENCE</scope>
</reference>
<evidence type="ECO:0000313" key="1">
    <source>
        <dbReference type="EMBL" id="JAH45378.1"/>
    </source>
</evidence>
<name>A0A0E9SXY5_ANGAN</name>
<reference evidence="1" key="2">
    <citation type="journal article" date="2015" name="Fish Shellfish Immunol.">
        <title>Early steps in the European eel (Anguilla anguilla)-Vibrio vulnificus interaction in the gills: Role of the RtxA13 toxin.</title>
        <authorList>
            <person name="Callol A."/>
            <person name="Pajuelo D."/>
            <person name="Ebbesson L."/>
            <person name="Teles M."/>
            <person name="MacKenzie S."/>
            <person name="Amaro C."/>
        </authorList>
    </citation>
    <scope>NUCLEOTIDE SEQUENCE</scope>
</reference>
<accession>A0A0E9SXY5</accession>